<evidence type="ECO:0000259" key="2">
    <source>
        <dbReference type="Pfam" id="PF12849"/>
    </source>
</evidence>
<dbReference type="RefSeq" id="WP_188849470.1">
    <property type="nucleotide sequence ID" value="NZ_BMJJ01000002.1"/>
</dbReference>
<feature type="chain" id="PRO_5038047392" evidence="1">
    <location>
        <begin position="30"/>
        <end position="283"/>
    </location>
</feature>
<comment type="caution">
    <text evidence="3">The sequence shown here is derived from an EMBL/GenBank/DDBJ whole genome shotgun (WGS) entry which is preliminary data.</text>
</comment>
<feature type="domain" description="PBP" evidence="2">
    <location>
        <begin position="29"/>
        <end position="257"/>
    </location>
</feature>
<proteinExistence type="predicted"/>
<dbReference type="InterPro" id="IPR052738">
    <property type="entry name" value="ABC-Tungstate_binding"/>
</dbReference>
<dbReference type="InterPro" id="IPR024370">
    <property type="entry name" value="PBP_domain"/>
</dbReference>
<evidence type="ECO:0000313" key="3">
    <source>
        <dbReference type="EMBL" id="GGD09068.1"/>
    </source>
</evidence>
<dbReference type="PANTHER" id="PTHR37945">
    <property type="entry name" value="EXTRACELLULAR TUNGSTATE BINDING PROTEIN"/>
    <property type="match status" value="1"/>
</dbReference>
<dbReference type="Pfam" id="PF12849">
    <property type="entry name" value="PBP_like_2"/>
    <property type="match status" value="1"/>
</dbReference>
<accession>A0A917D8S3</accession>
<dbReference type="Proteomes" id="UP000613160">
    <property type="component" value="Unassembled WGS sequence"/>
</dbReference>
<sequence>MTPRFLSRRSLAALLAVALLAPLSIQPSAAQDRSIVVASTTSTQDSGLFGHILPLFQAETGIEVKVIAQGTGQALDTARRGDADVVLVHAKAQEEKFVAEGFGVKRFDVMYNDFVLVGPTGDPAGVAGMTDIAAALEQIRAKALPFVSRGDKSGTHSAELALWKTAGIDIAAVRGDWYREIGQGMGAALNTAGAMGAYTLSDRGTWLSFKNRGDLGIVVEGDRRLFNQYGVILVNPAKHAHVKAELGQTFIDWLLSPTGQSAINAYAIDGQQLFFANAAADRS</sequence>
<gene>
    <name evidence="3" type="ORF">GCM10011335_09920</name>
</gene>
<organism evidence="3 4">
    <name type="scientific">Aureimonas glaciei</name>
    <dbReference type="NCBI Taxonomy" id="1776957"/>
    <lineage>
        <taxon>Bacteria</taxon>
        <taxon>Pseudomonadati</taxon>
        <taxon>Pseudomonadota</taxon>
        <taxon>Alphaproteobacteria</taxon>
        <taxon>Hyphomicrobiales</taxon>
        <taxon>Aurantimonadaceae</taxon>
        <taxon>Aureimonas</taxon>
    </lineage>
</organism>
<feature type="signal peptide" evidence="1">
    <location>
        <begin position="1"/>
        <end position="29"/>
    </location>
</feature>
<dbReference type="EMBL" id="BMJJ01000002">
    <property type="protein sequence ID" value="GGD09068.1"/>
    <property type="molecule type" value="Genomic_DNA"/>
</dbReference>
<dbReference type="AlphaFoldDB" id="A0A917D8S3"/>
<keyword evidence="4" id="KW-1185">Reference proteome</keyword>
<name>A0A917D8S3_9HYPH</name>
<reference evidence="3" key="2">
    <citation type="submission" date="2020-09" db="EMBL/GenBank/DDBJ databases">
        <authorList>
            <person name="Sun Q."/>
            <person name="Zhou Y."/>
        </authorList>
    </citation>
    <scope>NUCLEOTIDE SEQUENCE</scope>
    <source>
        <strain evidence="3">CGMCC 1.15493</strain>
    </source>
</reference>
<reference evidence="3" key="1">
    <citation type="journal article" date="2014" name="Int. J. Syst. Evol. Microbiol.">
        <title>Complete genome sequence of Corynebacterium casei LMG S-19264T (=DSM 44701T), isolated from a smear-ripened cheese.</title>
        <authorList>
            <consortium name="US DOE Joint Genome Institute (JGI-PGF)"/>
            <person name="Walter F."/>
            <person name="Albersmeier A."/>
            <person name="Kalinowski J."/>
            <person name="Ruckert C."/>
        </authorList>
    </citation>
    <scope>NUCLEOTIDE SEQUENCE</scope>
    <source>
        <strain evidence="3">CGMCC 1.15493</strain>
    </source>
</reference>
<keyword evidence="1" id="KW-0732">Signal</keyword>
<dbReference type="SUPFAM" id="SSF53850">
    <property type="entry name" value="Periplasmic binding protein-like II"/>
    <property type="match status" value="1"/>
</dbReference>
<protein>
    <submittedName>
        <fullName evidence="3">Tungsten ABC transporter substrate-binding protein</fullName>
    </submittedName>
</protein>
<evidence type="ECO:0000313" key="4">
    <source>
        <dbReference type="Proteomes" id="UP000613160"/>
    </source>
</evidence>
<dbReference type="Gene3D" id="3.40.190.10">
    <property type="entry name" value="Periplasmic binding protein-like II"/>
    <property type="match status" value="2"/>
</dbReference>
<evidence type="ECO:0000256" key="1">
    <source>
        <dbReference type="SAM" id="SignalP"/>
    </source>
</evidence>
<dbReference type="PANTHER" id="PTHR37945:SF1">
    <property type="entry name" value="EXTRACELLULAR TUNGSTATE BINDING PROTEIN"/>
    <property type="match status" value="1"/>
</dbReference>